<protein>
    <submittedName>
        <fullName evidence="2">Uncharacterized protein</fullName>
    </submittedName>
</protein>
<proteinExistence type="predicted"/>
<feature type="transmembrane region" description="Helical" evidence="1">
    <location>
        <begin position="32"/>
        <end position="51"/>
    </location>
</feature>
<feature type="transmembrane region" description="Helical" evidence="1">
    <location>
        <begin position="7"/>
        <end position="26"/>
    </location>
</feature>
<keyword evidence="1" id="KW-0812">Transmembrane</keyword>
<dbReference type="EMBL" id="LT629690">
    <property type="protein sequence ID" value="SDE81315.1"/>
    <property type="molecule type" value="Genomic_DNA"/>
</dbReference>
<sequence>MLKGTLMTIRLLWLVNLITGALFYFHTVAWPISVHMYIGFAIALLMIVLGLMGLGRAIGLALGTIVMAILLPVIGIMQLTHIGRPDLPYIQITHLIIGIASIGIAEVLGKRLKTA</sequence>
<feature type="transmembrane region" description="Helical" evidence="1">
    <location>
        <begin position="89"/>
        <end position="109"/>
    </location>
</feature>
<dbReference type="AlphaFoldDB" id="A0A1G7FZW4"/>
<evidence type="ECO:0000256" key="1">
    <source>
        <dbReference type="SAM" id="Phobius"/>
    </source>
</evidence>
<gene>
    <name evidence="2" type="ORF">SAMN05444167_0499</name>
</gene>
<evidence type="ECO:0000313" key="2">
    <source>
        <dbReference type="EMBL" id="SDE81315.1"/>
    </source>
</evidence>
<feature type="transmembrane region" description="Helical" evidence="1">
    <location>
        <begin position="58"/>
        <end position="77"/>
    </location>
</feature>
<dbReference type="RefSeq" id="WP_172838115.1">
    <property type="nucleotide sequence ID" value="NZ_LT629690.1"/>
</dbReference>
<accession>A0A1G7FZW4</accession>
<name>A0A1G7FZW4_9BACT</name>
<keyword evidence="1" id="KW-0472">Membrane</keyword>
<reference evidence="2 3" key="1">
    <citation type="submission" date="2016-10" db="EMBL/GenBank/DDBJ databases">
        <authorList>
            <person name="de Groot N.N."/>
        </authorList>
    </citation>
    <scope>NUCLEOTIDE SEQUENCE [LARGE SCALE GENOMIC DNA]</scope>
    <source>
        <strain evidence="2 3">GAS232</strain>
    </source>
</reference>
<keyword evidence="1" id="KW-1133">Transmembrane helix</keyword>
<dbReference type="Proteomes" id="UP000182427">
    <property type="component" value="Chromosome I"/>
</dbReference>
<keyword evidence="3" id="KW-1185">Reference proteome</keyword>
<organism evidence="2 3">
    <name type="scientific">Terriglobus roseus</name>
    <dbReference type="NCBI Taxonomy" id="392734"/>
    <lineage>
        <taxon>Bacteria</taxon>
        <taxon>Pseudomonadati</taxon>
        <taxon>Acidobacteriota</taxon>
        <taxon>Terriglobia</taxon>
        <taxon>Terriglobales</taxon>
        <taxon>Acidobacteriaceae</taxon>
        <taxon>Terriglobus</taxon>
    </lineage>
</organism>
<evidence type="ECO:0000313" key="3">
    <source>
        <dbReference type="Proteomes" id="UP000182427"/>
    </source>
</evidence>